<evidence type="ECO:0000256" key="4">
    <source>
        <dbReference type="SAM" id="SignalP"/>
    </source>
</evidence>
<dbReference type="Gene3D" id="3.40.190.170">
    <property type="entry name" value="Bacterial extracellular solute-binding protein, family 7"/>
    <property type="match status" value="1"/>
</dbReference>
<evidence type="ECO:0000256" key="2">
    <source>
        <dbReference type="ARBA" id="ARBA00022729"/>
    </source>
</evidence>
<accession>A0ABY2WZN1</accession>
<evidence type="ECO:0008006" key="7">
    <source>
        <dbReference type="Google" id="ProtNLM"/>
    </source>
</evidence>
<gene>
    <name evidence="5" type="ORF">FGK64_20130</name>
</gene>
<dbReference type="PANTHER" id="PTHR33376">
    <property type="match status" value="1"/>
</dbReference>
<evidence type="ECO:0000256" key="3">
    <source>
        <dbReference type="ARBA" id="ARBA00022764"/>
    </source>
</evidence>
<dbReference type="EMBL" id="VCPC01000006">
    <property type="protein sequence ID" value="TMV08379.1"/>
    <property type="molecule type" value="Genomic_DNA"/>
</dbReference>
<dbReference type="Proteomes" id="UP001191082">
    <property type="component" value="Unassembled WGS sequence"/>
</dbReference>
<protein>
    <recommendedName>
        <fullName evidence="7">TRAP-type C4-dicarboxylate transport system, substrate-binding protein</fullName>
    </recommendedName>
</protein>
<proteinExistence type="predicted"/>
<keyword evidence="6" id="KW-1185">Reference proteome</keyword>
<dbReference type="CDD" id="cd13601">
    <property type="entry name" value="PBP2_TRAP_DctP1_3_4_like"/>
    <property type="match status" value="1"/>
</dbReference>
<keyword evidence="2 4" id="KW-0732">Signal</keyword>
<feature type="chain" id="PRO_5045621219" description="TRAP-type C4-dicarboxylate transport system, substrate-binding protein" evidence="4">
    <location>
        <begin position="23"/>
        <end position="334"/>
    </location>
</feature>
<dbReference type="Pfam" id="PF03480">
    <property type="entry name" value="DctP"/>
    <property type="match status" value="1"/>
</dbReference>
<feature type="signal peptide" evidence="4">
    <location>
        <begin position="1"/>
        <end position="22"/>
    </location>
</feature>
<dbReference type="NCBIfam" id="NF037995">
    <property type="entry name" value="TRAP_S1"/>
    <property type="match status" value="1"/>
</dbReference>
<reference evidence="5 6" key="1">
    <citation type="submission" date="2019-05" db="EMBL/GenBank/DDBJ databases">
        <title>Marivita sp. nov. isolated from sea sediment.</title>
        <authorList>
            <person name="Kim W."/>
        </authorList>
    </citation>
    <scope>NUCLEOTIDE SEQUENCE [LARGE SCALE GENOMIC DNA]</scope>
    <source>
        <strain evidence="5 6">CAU 1492</strain>
    </source>
</reference>
<name>A0ABY2WZN1_9RHOB</name>
<comment type="subcellular location">
    <subcellularLocation>
        <location evidence="1">Periplasm</location>
    </subcellularLocation>
</comment>
<dbReference type="PANTHER" id="PTHR33376:SF15">
    <property type="entry name" value="BLL6794 PROTEIN"/>
    <property type="match status" value="1"/>
</dbReference>
<evidence type="ECO:0000256" key="1">
    <source>
        <dbReference type="ARBA" id="ARBA00004418"/>
    </source>
</evidence>
<sequence>MFKTLLPLAALTTALSFTAAQATDLRLGDFQSTTHIISVNGTQKWMQEVEDATGGEVTFTHFPSEQGAKAKALLDAVANGILDAALIQPIYTSDKLPLWSIVGLPGFYTTAGQGTTALQDMTRSGPTRDELLAAGVVPIFAVALPPYQVLSKDGRMSDPSAWTNKQIRTSGAAQALVAQSLGGVGVSIPGPEVYTGVERGRLDAVLFPLPSVPGYNLQEVSKHISTNGAFGGSLLMLVMNKDVFEGLPADQQEKLLSVGDSVAKHVGAYQDEIGGKLAREWADSGIDVYTLEDKELAALNDVMKAVQQDWLDRIGSRNADAAPTLERYRGLTAN</sequence>
<keyword evidence="3" id="KW-0574">Periplasm</keyword>
<evidence type="ECO:0000313" key="5">
    <source>
        <dbReference type="EMBL" id="TMV08379.1"/>
    </source>
</evidence>
<organism evidence="5 6">
    <name type="scientific">Arenibacterium halophilum</name>
    <dbReference type="NCBI Taxonomy" id="2583821"/>
    <lineage>
        <taxon>Bacteria</taxon>
        <taxon>Pseudomonadati</taxon>
        <taxon>Pseudomonadota</taxon>
        <taxon>Alphaproteobacteria</taxon>
        <taxon>Rhodobacterales</taxon>
        <taxon>Paracoccaceae</taxon>
        <taxon>Arenibacterium</taxon>
    </lineage>
</organism>
<dbReference type="InterPro" id="IPR018389">
    <property type="entry name" value="DctP_fam"/>
</dbReference>
<comment type="caution">
    <text evidence="5">The sequence shown here is derived from an EMBL/GenBank/DDBJ whole genome shotgun (WGS) entry which is preliminary data.</text>
</comment>
<evidence type="ECO:0000313" key="6">
    <source>
        <dbReference type="Proteomes" id="UP001191082"/>
    </source>
</evidence>
<dbReference type="InterPro" id="IPR038404">
    <property type="entry name" value="TRAP_DctP_sf"/>
</dbReference>